<dbReference type="InterPro" id="IPR051601">
    <property type="entry name" value="Serine_prot/Carboxylest_S33"/>
</dbReference>
<gene>
    <name evidence="6" type="ORF">EJ04DRAFT_470128</name>
</gene>
<dbReference type="PANTHER" id="PTHR43248">
    <property type="entry name" value="2-SUCCINYL-6-HYDROXY-2,4-CYCLOHEXADIENE-1-CARBOXYLATE SYNTHASE"/>
    <property type="match status" value="1"/>
</dbReference>
<keyword evidence="7" id="KW-1185">Reference proteome</keyword>
<feature type="domain" description="Peptidase S33 tripeptidyl aminopeptidase-like C-terminal" evidence="5">
    <location>
        <begin position="434"/>
        <end position="536"/>
    </location>
</feature>
<dbReference type="Pfam" id="PF00561">
    <property type="entry name" value="Abhydrolase_1"/>
    <property type="match status" value="1"/>
</dbReference>
<dbReference type="EMBL" id="ML996177">
    <property type="protein sequence ID" value="KAF2732409.1"/>
    <property type="molecule type" value="Genomic_DNA"/>
</dbReference>
<comment type="similarity">
    <text evidence="1">Belongs to the peptidase S33 family.</text>
</comment>
<keyword evidence="3" id="KW-0732">Signal</keyword>
<protein>
    <submittedName>
        <fullName evidence="6">Alpha/beta-hydrolase</fullName>
    </submittedName>
</protein>
<evidence type="ECO:0000313" key="6">
    <source>
        <dbReference type="EMBL" id="KAF2732409.1"/>
    </source>
</evidence>
<feature type="domain" description="AB hydrolase-1" evidence="4">
    <location>
        <begin position="96"/>
        <end position="257"/>
    </location>
</feature>
<proteinExistence type="inferred from homology"/>
<feature type="chain" id="PRO_5040305928" evidence="3">
    <location>
        <begin position="22"/>
        <end position="542"/>
    </location>
</feature>
<reference evidence="6" key="1">
    <citation type="journal article" date="2020" name="Stud. Mycol.">
        <title>101 Dothideomycetes genomes: a test case for predicting lifestyles and emergence of pathogens.</title>
        <authorList>
            <person name="Haridas S."/>
            <person name="Albert R."/>
            <person name="Binder M."/>
            <person name="Bloem J."/>
            <person name="Labutti K."/>
            <person name="Salamov A."/>
            <person name="Andreopoulos B."/>
            <person name="Baker S."/>
            <person name="Barry K."/>
            <person name="Bills G."/>
            <person name="Bluhm B."/>
            <person name="Cannon C."/>
            <person name="Castanera R."/>
            <person name="Culley D."/>
            <person name="Daum C."/>
            <person name="Ezra D."/>
            <person name="Gonzalez J."/>
            <person name="Henrissat B."/>
            <person name="Kuo A."/>
            <person name="Liang C."/>
            <person name="Lipzen A."/>
            <person name="Lutzoni F."/>
            <person name="Magnuson J."/>
            <person name="Mondo S."/>
            <person name="Nolan M."/>
            <person name="Ohm R."/>
            <person name="Pangilinan J."/>
            <person name="Park H.-J."/>
            <person name="Ramirez L."/>
            <person name="Alfaro M."/>
            <person name="Sun H."/>
            <person name="Tritt A."/>
            <person name="Yoshinaga Y."/>
            <person name="Zwiers L.-H."/>
            <person name="Turgeon B."/>
            <person name="Goodwin S."/>
            <person name="Spatafora J."/>
            <person name="Crous P."/>
            <person name="Grigoriev I."/>
        </authorList>
    </citation>
    <scope>NUCLEOTIDE SEQUENCE</scope>
    <source>
        <strain evidence="6">CBS 125425</strain>
    </source>
</reference>
<sequence>MLSRSLPAWATACGLIAVSHASPLFTSRQAANSTNSSMAYGFESVPKSKELTWVPCWDDFQCANLVVPLDYEDNAAGETVIAWIMHPSENPDAEDILYNPGGPGGSGTQYLRVLTKEFNTYLGNQSYNYVSFDPRGVNQSGPSLDCFPDNPAVRDFYDSQVLETVIPGNNASLAESFSRAEGFGKWCSNTHKDGEAAYANTPAVAADMLHFAKLRAGNSSTDDVKVNYWGTSYGTVLGTTFATLYPENVGKFIIDGVVDGDDYYGGLWADNLLQTDECVESFFDNCYDAKSDCSFYKNDSSPADIKKRFDAIIADLTKNPISVSDPETVDFPVVVTVGQLKQFILTSTYAPIALFPALSDIMAGLEIRDASTLVAENALGMAPEASCNYDFPLYSSNQPKITISCNDANGRYIIDSVDEWSDHVDREVQLSAYTGDVWASTNSLFCRAYDLRPPKSQVFNGFVNGTKTATPMLFVRTRHDPVTPAAEKMAGFFEGAGLFMVDAVGHGFTSAESECAVQTVRAYLEKGEMPEQGTVCDVQSKP</sequence>
<dbReference type="InterPro" id="IPR029058">
    <property type="entry name" value="AB_hydrolase_fold"/>
</dbReference>
<comment type="caution">
    <text evidence="6">The sequence shown here is derived from an EMBL/GenBank/DDBJ whole genome shotgun (WGS) entry which is preliminary data.</text>
</comment>
<dbReference type="Gene3D" id="3.40.50.1820">
    <property type="entry name" value="alpha/beta hydrolase"/>
    <property type="match status" value="1"/>
</dbReference>
<accession>A0A9P4QWK1</accession>
<feature type="non-terminal residue" evidence="6">
    <location>
        <position position="542"/>
    </location>
</feature>
<keyword evidence="2" id="KW-0378">Hydrolase</keyword>
<evidence type="ECO:0000259" key="4">
    <source>
        <dbReference type="Pfam" id="PF00561"/>
    </source>
</evidence>
<dbReference type="InterPro" id="IPR013595">
    <property type="entry name" value="Pept_S33_TAP-like_C"/>
</dbReference>
<dbReference type="PANTHER" id="PTHR43248:SF25">
    <property type="entry name" value="AB HYDROLASE-1 DOMAIN-CONTAINING PROTEIN-RELATED"/>
    <property type="match status" value="1"/>
</dbReference>
<dbReference type="Pfam" id="PF08386">
    <property type="entry name" value="Abhydrolase_4"/>
    <property type="match status" value="1"/>
</dbReference>
<dbReference type="AlphaFoldDB" id="A0A9P4QWK1"/>
<dbReference type="Proteomes" id="UP000799444">
    <property type="component" value="Unassembled WGS sequence"/>
</dbReference>
<dbReference type="GO" id="GO:0016787">
    <property type="term" value="F:hydrolase activity"/>
    <property type="evidence" value="ECO:0007669"/>
    <property type="project" value="UniProtKB-KW"/>
</dbReference>
<feature type="signal peptide" evidence="3">
    <location>
        <begin position="1"/>
        <end position="21"/>
    </location>
</feature>
<evidence type="ECO:0000259" key="5">
    <source>
        <dbReference type="Pfam" id="PF08386"/>
    </source>
</evidence>
<organism evidence="6 7">
    <name type="scientific">Polyplosphaeria fusca</name>
    <dbReference type="NCBI Taxonomy" id="682080"/>
    <lineage>
        <taxon>Eukaryota</taxon>
        <taxon>Fungi</taxon>
        <taxon>Dikarya</taxon>
        <taxon>Ascomycota</taxon>
        <taxon>Pezizomycotina</taxon>
        <taxon>Dothideomycetes</taxon>
        <taxon>Pleosporomycetidae</taxon>
        <taxon>Pleosporales</taxon>
        <taxon>Tetraplosphaeriaceae</taxon>
        <taxon>Polyplosphaeria</taxon>
    </lineage>
</organism>
<dbReference type="InterPro" id="IPR000073">
    <property type="entry name" value="AB_hydrolase_1"/>
</dbReference>
<evidence type="ECO:0000256" key="2">
    <source>
        <dbReference type="ARBA" id="ARBA00022801"/>
    </source>
</evidence>
<evidence type="ECO:0000256" key="3">
    <source>
        <dbReference type="SAM" id="SignalP"/>
    </source>
</evidence>
<evidence type="ECO:0000313" key="7">
    <source>
        <dbReference type="Proteomes" id="UP000799444"/>
    </source>
</evidence>
<evidence type="ECO:0000256" key="1">
    <source>
        <dbReference type="ARBA" id="ARBA00010088"/>
    </source>
</evidence>
<dbReference type="OrthoDB" id="425534at2759"/>
<dbReference type="SUPFAM" id="SSF53474">
    <property type="entry name" value="alpha/beta-Hydrolases"/>
    <property type="match status" value="1"/>
</dbReference>
<name>A0A9P4QWK1_9PLEO</name>